<organism evidence="3 4">
    <name type="scientific">Fibrisoma limi BUZ 3</name>
    <dbReference type="NCBI Taxonomy" id="1185876"/>
    <lineage>
        <taxon>Bacteria</taxon>
        <taxon>Pseudomonadati</taxon>
        <taxon>Bacteroidota</taxon>
        <taxon>Cytophagia</taxon>
        <taxon>Cytophagales</taxon>
        <taxon>Spirosomataceae</taxon>
        <taxon>Fibrisoma</taxon>
    </lineage>
</organism>
<dbReference type="InterPro" id="IPR001789">
    <property type="entry name" value="Sig_transdc_resp-reg_receiver"/>
</dbReference>
<keyword evidence="4" id="KW-1185">Reference proteome</keyword>
<evidence type="ECO:0000313" key="4">
    <source>
        <dbReference type="Proteomes" id="UP000009309"/>
    </source>
</evidence>
<dbReference type="RefSeq" id="WP_009285120.1">
    <property type="nucleotide sequence ID" value="NZ_CAIT01000009.1"/>
</dbReference>
<proteinExistence type="predicted"/>
<feature type="modified residue" description="4-aspartylphosphate" evidence="1">
    <location>
        <position position="56"/>
    </location>
</feature>
<evidence type="ECO:0000259" key="2">
    <source>
        <dbReference type="PROSITE" id="PS50110"/>
    </source>
</evidence>
<dbReference type="STRING" id="1185876.BN8_05910"/>
<name>I2GRM7_9BACT</name>
<dbReference type="PROSITE" id="PS50110">
    <property type="entry name" value="RESPONSE_REGULATORY"/>
    <property type="match status" value="1"/>
</dbReference>
<feature type="domain" description="Response regulatory" evidence="2">
    <location>
        <begin position="3"/>
        <end position="123"/>
    </location>
</feature>
<protein>
    <submittedName>
        <fullName evidence="3">Response regulator rcp1</fullName>
    </submittedName>
</protein>
<comment type="caution">
    <text evidence="3">The sequence shown here is derived from an EMBL/GenBank/DDBJ whole genome shotgun (WGS) entry which is preliminary data.</text>
</comment>
<dbReference type="SMART" id="SM00448">
    <property type="entry name" value="REC"/>
    <property type="match status" value="1"/>
</dbReference>
<evidence type="ECO:0000313" key="3">
    <source>
        <dbReference type="EMBL" id="CCH56555.1"/>
    </source>
</evidence>
<reference evidence="3 4" key="1">
    <citation type="journal article" date="2012" name="J. Bacteriol.">
        <title>Genome Sequence of the Filamentous Bacterium Fibrisoma limi BUZ 3T.</title>
        <authorList>
            <person name="Filippini M."/>
            <person name="Qi W."/>
            <person name="Jaenicke S."/>
            <person name="Goesmann A."/>
            <person name="Smits T.H."/>
            <person name="Bagheri H.C."/>
        </authorList>
    </citation>
    <scope>NUCLEOTIDE SEQUENCE [LARGE SCALE GENOMIC DNA]</scope>
    <source>
        <strain evidence="4">BUZ 3T</strain>
    </source>
</reference>
<dbReference type="InterPro" id="IPR011006">
    <property type="entry name" value="CheY-like_superfamily"/>
</dbReference>
<keyword evidence="1" id="KW-0597">Phosphoprotein</keyword>
<dbReference type="AlphaFoldDB" id="I2GRM7"/>
<dbReference type="SUPFAM" id="SSF52172">
    <property type="entry name" value="CheY-like"/>
    <property type="match status" value="1"/>
</dbReference>
<dbReference type="CDD" id="cd17557">
    <property type="entry name" value="REC_Rcp-like"/>
    <property type="match status" value="1"/>
</dbReference>
<sequence length="136" mass="15446">MIFVLIAEDDEDDQALIRDAFEQVVPGVQLRVADNGESLLQQLRAMPVLPALIILDVNMPRLDGFETLAELQQSERYRRIPTLMLSTASYGPYISKAYVAGAKAYLIKPNGFADLQEMVRGMQLFWLRLHDLVKHE</sequence>
<dbReference type="GO" id="GO:0000160">
    <property type="term" value="P:phosphorelay signal transduction system"/>
    <property type="evidence" value="ECO:0007669"/>
    <property type="project" value="InterPro"/>
</dbReference>
<dbReference type="InterPro" id="IPR052893">
    <property type="entry name" value="TCS_response_regulator"/>
</dbReference>
<dbReference type="PANTHER" id="PTHR44520">
    <property type="entry name" value="RESPONSE REGULATOR RCP1-RELATED"/>
    <property type="match status" value="1"/>
</dbReference>
<accession>I2GRM7</accession>
<dbReference type="EMBL" id="CAIT01000009">
    <property type="protein sequence ID" value="CCH56555.1"/>
    <property type="molecule type" value="Genomic_DNA"/>
</dbReference>
<evidence type="ECO:0000256" key="1">
    <source>
        <dbReference type="PROSITE-ProRule" id="PRU00169"/>
    </source>
</evidence>
<dbReference type="Gene3D" id="3.40.50.2300">
    <property type="match status" value="1"/>
</dbReference>
<dbReference type="OrthoDB" id="7631574at2"/>
<dbReference type="eggNOG" id="COG3706">
    <property type="taxonomic scope" value="Bacteria"/>
</dbReference>
<gene>
    <name evidence="3" type="ORF">BN8_05910</name>
</gene>
<dbReference type="Pfam" id="PF00072">
    <property type="entry name" value="Response_reg"/>
    <property type="match status" value="1"/>
</dbReference>
<dbReference type="Proteomes" id="UP000009309">
    <property type="component" value="Unassembled WGS sequence"/>
</dbReference>